<feature type="transmembrane region" description="Helical" evidence="1">
    <location>
        <begin position="148"/>
        <end position="172"/>
    </location>
</feature>
<feature type="transmembrane region" description="Helical" evidence="1">
    <location>
        <begin position="266"/>
        <end position="287"/>
    </location>
</feature>
<feature type="transmembrane region" description="Helical" evidence="1">
    <location>
        <begin position="184"/>
        <end position="213"/>
    </location>
</feature>
<evidence type="ECO:0000256" key="1">
    <source>
        <dbReference type="SAM" id="Phobius"/>
    </source>
</evidence>
<gene>
    <name evidence="2" type="ORF">D9756_009647</name>
</gene>
<dbReference type="OrthoDB" id="3259206at2759"/>
<reference evidence="2 3" key="1">
    <citation type="journal article" date="2020" name="ISME J.">
        <title>Uncovering the hidden diversity of litter-decomposition mechanisms in mushroom-forming fungi.</title>
        <authorList>
            <person name="Floudas D."/>
            <person name="Bentzer J."/>
            <person name="Ahren D."/>
            <person name="Johansson T."/>
            <person name="Persson P."/>
            <person name="Tunlid A."/>
        </authorList>
    </citation>
    <scope>NUCLEOTIDE SEQUENCE [LARGE SCALE GENOMIC DNA]</scope>
    <source>
        <strain evidence="2 3">CBS 146.42</strain>
    </source>
</reference>
<feature type="transmembrane region" description="Helical" evidence="1">
    <location>
        <begin position="105"/>
        <end position="128"/>
    </location>
</feature>
<name>A0A8H5FSX6_9AGAR</name>
<comment type="caution">
    <text evidence="2">The sequence shown here is derived from an EMBL/GenBank/DDBJ whole genome shotgun (WGS) entry which is preliminary data.</text>
</comment>
<dbReference type="EMBL" id="JAACJO010000019">
    <property type="protein sequence ID" value="KAF5348505.1"/>
    <property type="molecule type" value="Genomic_DNA"/>
</dbReference>
<evidence type="ECO:0000313" key="2">
    <source>
        <dbReference type="EMBL" id="KAF5348505.1"/>
    </source>
</evidence>
<proteinExistence type="predicted"/>
<keyword evidence="1" id="KW-0812">Transmembrane</keyword>
<accession>A0A8H5FSX6</accession>
<feature type="transmembrane region" description="Helical" evidence="1">
    <location>
        <begin position="233"/>
        <end position="260"/>
    </location>
</feature>
<feature type="transmembrane region" description="Helical" evidence="1">
    <location>
        <begin position="28"/>
        <end position="48"/>
    </location>
</feature>
<organism evidence="2 3">
    <name type="scientific">Leucocoprinus leucothites</name>
    <dbReference type="NCBI Taxonomy" id="201217"/>
    <lineage>
        <taxon>Eukaryota</taxon>
        <taxon>Fungi</taxon>
        <taxon>Dikarya</taxon>
        <taxon>Basidiomycota</taxon>
        <taxon>Agaricomycotina</taxon>
        <taxon>Agaricomycetes</taxon>
        <taxon>Agaricomycetidae</taxon>
        <taxon>Agaricales</taxon>
        <taxon>Agaricineae</taxon>
        <taxon>Agaricaceae</taxon>
        <taxon>Leucocoprinus</taxon>
    </lineage>
</organism>
<keyword evidence="3" id="KW-1185">Reference proteome</keyword>
<feature type="transmembrane region" description="Helical" evidence="1">
    <location>
        <begin position="68"/>
        <end position="85"/>
    </location>
</feature>
<dbReference type="AlphaFoldDB" id="A0A8H5FSX6"/>
<sequence>MATPGPPPSEGPIPTLPLATIRDTERNWVIGMILGSVCYGMLLAVGVACLKALRPLPRRAGFWCQRRVLMLHVNFMLILNTALQVKNCRENLIAIFETPPERLTYFYLDKLNILVVIVLALTDGLLVWRCYMVQKVLLQGRPARWNNLCWIIPMCLWIAFMGVGITVIISFHPDRPLAENAEPLTLIFLLLAMLCNILLNLFASGNIIIRLLIHRRTMIKSFGETSALSRVHLRIVGIILESAAINIPIAIASATCSWIVGGFGLLAWQVGVPAQSLSSVLVIYQVAKGRAVGSERVSKGGQSLQLDTLVLTQEGV</sequence>
<protein>
    <submittedName>
        <fullName evidence="2">Uncharacterized protein</fullName>
    </submittedName>
</protein>
<keyword evidence="1" id="KW-1133">Transmembrane helix</keyword>
<keyword evidence="1" id="KW-0472">Membrane</keyword>
<dbReference type="Proteomes" id="UP000559027">
    <property type="component" value="Unassembled WGS sequence"/>
</dbReference>
<evidence type="ECO:0000313" key="3">
    <source>
        <dbReference type="Proteomes" id="UP000559027"/>
    </source>
</evidence>